<dbReference type="PANTHER" id="PTHR12558">
    <property type="entry name" value="CELL DIVISION CYCLE 16,23,27"/>
    <property type="match status" value="1"/>
</dbReference>
<protein>
    <submittedName>
        <fullName evidence="2">Beta-barrel assembly-enhancing protease</fullName>
        <ecNumber evidence="2">3.4.-.-</ecNumber>
    </submittedName>
</protein>
<accession>A0A5E5BW80</accession>
<name>A0A5E5BW80_9BURK</name>
<proteinExistence type="predicted"/>
<keyword evidence="1" id="KW-0802">TPR repeat</keyword>
<dbReference type="GO" id="GO:0006508">
    <property type="term" value="P:proteolysis"/>
    <property type="evidence" value="ECO:0007669"/>
    <property type="project" value="UniProtKB-KW"/>
</dbReference>
<dbReference type="Gene3D" id="1.25.40.10">
    <property type="entry name" value="Tetratricopeptide repeat domain"/>
    <property type="match status" value="1"/>
</dbReference>
<gene>
    <name evidence="2" type="primary">bepA_1</name>
    <name evidence="2" type="ORF">PBR20603_03599</name>
</gene>
<dbReference type="RefSeq" id="WP_150560843.1">
    <property type="nucleotide sequence ID" value="NZ_CABPST010000010.1"/>
</dbReference>
<dbReference type="InterPro" id="IPR011990">
    <property type="entry name" value="TPR-like_helical_dom_sf"/>
</dbReference>
<dbReference type="EMBL" id="CABPST010000010">
    <property type="protein sequence ID" value="VVE89627.1"/>
    <property type="molecule type" value="Genomic_DNA"/>
</dbReference>
<dbReference type="EC" id="3.4.-.-" evidence="2"/>
<keyword evidence="2" id="KW-0378">Hydrolase</keyword>
<dbReference type="SMART" id="SM00028">
    <property type="entry name" value="TPR"/>
    <property type="match status" value="2"/>
</dbReference>
<organism evidence="2 3">
    <name type="scientific">Pandoraea bronchicola</name>
    <dbReference type="NCBI Taxonomy" id="2508287"/>
    <lineage>
        <taxon>Bacteria</taxon>
        <taxon>Pseudomonadati</taxon>
        <taxon>Pseudomonadota</taxon>
        <taxon>Betaproteobacteria</taxon>
        <taxon>Burkholderiales</taxon>
        <taxon>Burkholderiaceae</taxon>
        <taxon>Pandoraea</taxon>
    </lineage>
</organism>
<evidence type="ECO:0000256" key="1">
    <source>
        <dbReference type="PROSITE-ProRule" id="PRU00339"/>
    </source>
</evidence>
<evidence type="ECO:0000313" key="2">
    <source>
        <dbReference type="EMBL" id="VVE89627.1"/>
    </source>
</evidence>
<dbReference type="InterPro" id="IPR019734">
    <property type="entry name" value="TPR_rpt"/>
</dbReference>
<keyword evidence="2" id="KW-0645">Protease</keyword>
<sequence length="517" mass="57540">MAQSEITPLYLQEERINAAVYALLQSETFRRATRMRQLLQYVVAETLAGRGERLKQFNIAVDAFGYGSDFDPQMLTSVRTEAYRLRSRLEYYYRTEGATDQVRISLPKGGFMPIFELRRENIPATEVRAVARAVSPARLLILPFSGLNIADADMLVAFHDEISLHLANLPLVALLSRSTSSKFGQLGATLRQVASESEAAYVMEGSLFRQDRTYRLILRIIDPQQDVIVWSTRHEQRVEDMMAFQRQVAGDVAASVRSWLEARPSSFGLEDAMAPRQVFRDDVLLREYLRLGHLTSGNTAEATSMFNEAIMASPGEGLTHTAMALGHLQSGRLQEAYRAAERGVELAPHSALTHSSLAAIYLHMRDFDGAIMFAQKSLALAPEFDAVKLLLGDCYLHAGFHKTAIAQLEEAHLLMHEHPAALAHLGYAYARTGQQGEARRLLNMLQDSADVAGGPNAAAMTLIHTGLGEAEQAFEWMNRALMSRQHSQQLLLLSSPAYDSLRAYPRFSVLADRAQLS</sequence>
<dbReference type="PANTHER" id="PTHR12558:SF13">
    <property type="entry name" value="CELL DIVISION CYCLE PROTEIN 27 HOMOLOG"/>
    <property type="match status" value="1"/>
</dbReference>
<feature type="repeat" description="TPR" evidence="1">
    <location>
        <begin position="351"/>
        <end position="384"/>
    </location>
</feature>
<evidence type="ECO:0000313" key="3">
    <source>
        <dbReference type="Proteomes" id="UP000382040"/>
    </source>
</evidence>
<reference evidence="2 3" key="1">
    <citation type="submission" date="2019-08" db="EMBL/GenBank/DDBJ databases">
        <authorList>
            <person name="Peeters C."/>
        </authorList>
    </citation>
    <scope>NUCLEOTIDE SEQUENCE [LARGE SCALE GENOMIC DNA]</scope>
    <source>
        <strain evidence="2 3">LMG 20603</strain>
    </source>
</reference>
<keyword evidence="3" id="KW-1185">Reference proteome</keyword>
<dbReference type="SUPFAM" id="SSF48452">
    <property type="entry name" value="TPR-like"/>
    <property type="match status" value="1"/>
</dbReference>
<dbReference type="PROSITE" id="PS50005">
    <property type="entry name" value="TPR"/>
    <property type="match status" value="1"/>
</dbReference>
<dbReference type="OrthoDB" id="54411at2"/>
<dbReference type="Proteomes" id="UP000382040">
    <property type="component" value="Unassembled WGS sequence"/>
</dbReference>
<dbReference type="GO" id="GO:0008233">
    <property type="term" value="F:peptidase activity"/>
    <property type="evidence" value="ECO:0007669"/>
    <property type="project" value="UniProtKB-KW"/>
</dbReference>
<dbReference type="AlphaFoldDB" id="A0A5E5BW80"/>